<dbReference type="OrthoDB" id="10062838at2759"/>
<keyword evidence="2" id="KW-0472">Membrane</keyword>
<dbReference type="InterPro" id="IPR026505">
    <property type="entry name" value="Solute_c_fam_35_mem_F3/F4"/>
</dbReference>
<feature type="transmembrane region" description="Helical" evidence="2">
    <location>
        <begin position="401"/>
        <end position="420"/>
    </location>
</feature>
<evidence type="ECO:0000313" key="3">
    <source>
        <dbReference type="EMBL" id="ANB15790.1"/>
    </source>
</evidence>
<evidence type="ECO:0000313" key="4">
    <source>
        <dbReference type="Proteomes" id="UP000189580"/>
    </source>
</evidence>
<dbReference type="InterPro" id="IPR031581">
    <property type="entry name" value="Csg2"/>
</dbReference>
<evidence type="ECO:0000256" key="2">
    <source>
        <dbReference type="SAM" id="Phobius"/>
    </source>
</evidence>
<feature type="transmembrane region" description="Helical" evidence="2">
    <location>
        <begin position="63"/>
        <end position="79"/>
    </location>
</feature>
<feature type="transmembrane region" description="Helical" evidence="2">
    <location>
        <begin position="307"/>
        <end position="327"/>
    </location>
</feature>
<keyword evidence="2" id="KW-1133">Transmembrane helix</keyword>
<feature type="transmembrane region" description="Helical" evidence="2">
    <location>
        <begin position="347"/>
        <end position="367"/>
    </location>
</feature>
<dbReference type="GO" id="GO:0006874">
    <property type="term" value="P:intracellular calcium ion homeostasis"/>
    <property type="evidence" value="ECO:0007669"/>
    <property type="project" value="InterPro"/>
</dbReference>
<feature type="transmembrane region" description="Helical" evidence="2">
    <location>
        <begin position="270"/>
        <end position="286"/>
    </location>
</feature>
<accession>A0A161HHZ0</accession>
<feature type="transmembrane region" description="Helical" evidence="2">
    <location>
        <begin position="207"/>
        <end position="224"/>
    </location>
</feature>
<feature type="transmembrane region" description="Helical" evidence="2">
    <location>
        <begin position="233"/>
        <end position="250"/>
    </location>
</feature>
<keyword evidence="2" id="KW-0812">Transmembrane</keyword>
<dbReference type="GO" id="GO:0005789">
    <property type="term" value="C:endoplasmic reticulum membrane"/>
    <property type="evidence" value="ECO:0007669"/>
    <property type="project" value="InterPro"/>
</dbReference>
<dbReference type="GeneID" id="30035456"/>
<dbReference type="Proteomes" id="UP000189580">
    <property type="component" value="Chromosome b"/>
</dbReference>
<sequence>MSYQPLDQTGLAGESLASVRHSHAASSSTNLQPNDNEIPRPSEDNGSFGTKAEHLAAAERRRYIYSAVALSVSLISFVIQTETAGYIANTLEYKKPIFMMYVTHSSWMSLWLFQILFLRVRKRKVPFDIFFRKHLQNVLSTAGQISSSKALAPQHHLLNSNAFSLSSYKQIIINLIKCCLILCIALNIAGSSWYIAVNLTTAGDLTAIYNCSAFFAYAFSVPLLHEQFRWDKAFSVILSIIGVVIVAYSGSTEDVTAASKDESEPYPYRAWGNIVIGAGAVVYGLYEVLYKRIACPPSTVSAKKQAAFANVVGSGIGVCTFTLLWPILPLLHFAGIEQFEFPRGEVLWVLVASVIANATFSGSFLILMSLTSPVLSSVASLLTTFIVAIVDWLLFGTPISRGGVIGGILIILAFFLLSYASWKELQGDDDEGEDDII</sequence>
<dbReference type="Pfam" id="PF16965">
    <property type="entry name" value="CSG2"/>
    <property type="match status" value="1"/>
</dbReference>
<dbReference type="EMBL" id="CP014503">
    <property type="protein sequence ID" value="ANB15790.1"/>
    <property type="molecule type" value="Genomic_DNA"/>
</dbReference>
<dbReference type="PANTHER" id="PTHR19346">
    <property type="entry name" value="SUGAR PHOSPHATE TRANSPORTER DOMAIN-CONTAINING PROTEIN"/>
    <property type="match status" value="1"/>
</dbReference>
<evidence type="ECO:0008006" key="5">
    <source>
        <dbReference type="Google" id="ProtNLM"/>
    </source>
</evidence>
<reference evidence="3 4" key="1">
    <citation type="submission" date="2016-02" db="EMBL/GenBank/DDBJ databases">
        <title>Complete genome sequence and transcriptome regulation of the pentose utilising yeast Sugiyamaella lignohabitans.</title>
        <authorList>
            <person name="Bellasio M."/>
            <person name="Peymann A."/>
            <person name="Valli M."/>
            <person name="Sipitzky M."/>
            <person name="Graf A."/>
            <person name="Sauer M."/>
            <person name="Marx H."/>
            <person name="Mattanovich D."/>
        </authorList>
    </citation>
    <scope>NUCLEOTIDE SEQUENCE [LARGE SCALE GENOMIC DNA]</scope>
    <source>
        <strain evidence="3 4">CBS 10342</strain>
    </source>
</reference>
<gene>
    <name evidence="3" type="ORF">AWJ20_3434</name>
</gene>
<keyword evidence="4" id="KW-1185">Reference proteome</keyword>
<evidence type="ECO:0000256" key="1">
    <source>
        <dbReference type="SAM" id="MobiDB-lite"/>
    </source>
</evidence>
<proteinExistence type="predicted"/>
<dbReference type="RefSeq" id="XP_018738267.1">
    <property type="nucleotide sequence ID" value="XM_018880449.1"/>
</dbReference>
<dbReference type="SUPFAM" id="SSF103481">
    <property type="entry name" value="Multidrug resistance efflux transporter EmrE"/>
    <property type="match status" value="2"/>
</dbReference>
<dbReference type="AlphaFoldDB" id="A0A161HHZ0"/>
<dbReference type="KEGG" id="slb:AWJ20_3434"/>
<feature type="transmembrane region" description="Helical" evidence="2">
    <location>
        <begin position="374"/>
        <end position="395"/>
    </location>
</feature>
<feature type="transmembrane region" description="Helical" evidence="2">
    <location>
        <begin position="99"/>
        <end position="118"/>
    </location>
</feature>
<organism evidence="3 4">
    <name type="scientific">Sugiyamaella lignohabitans</name>
    <dbReference type="NCBI Taxonomy" id="796027"/>
    <lineage>
        <taxon>Eukaryota</taxon>
        <taxon>Fungi</taxon>
        <taxon>Dikarya</taxon>
        <taxon>Ascomycota</taxon>
        <taxon>Saccharomycotina</taxon>
        <taxon>Dipodascomycetes</taxon>
        <taxon>Dipodascales</taxon>
        <taxon>Trichomonascaceae</taxon>
        <taxon>Sugiyamaella</taxon>
    </lineage>
</organism>
<protein>
    <recommendedName>
        <fullName evidence="5">EamA domain-containing protein</fullName>
    </recommendedName>
</protein>
<dbReference type="GO" id="GO:0030234">
    <property type="term" value="F:enzyme regulator activity"/>
    <property type="evidence" value="ECO:0007669"/>
    <property type="project" value="InterPro"/>
</dbReference>
<feature type="region of interest" description="Disordered" evidence="1">
    <location>
        <begin position="23"/>
        <end position="49"/>
    </location>
</feature>
<dbReference type="PANTHER" id="PTHR19346:SF4">
    <property type="entry name" value="SUGAR PHOSPHATE TRANSPORTER DOMAIN-CONTAINING PROTEIN"/>
    <property type="match status" value="1"/>
</dbReference>
<feature type="transmembrane region" description="Helical" evidence="2">
    <location>
        <begin position="171"/>
        <end position="195"/>
    </location>
</feature>
<dbReference type="InterPro" id="IPR037185">
    <property type="entry name" value="EmrE-like"/>
</dbReference>
<name>A0A161HHZ0_9ASCO</name>